<dbReference type="PANTHER" id="PTHR46354">
    <property type="entry name" value="DOG1 DOMAIN-CONTAINING PROTEIN"/>
    <property type="match status" value="1"/>
</dbReference>
<dbReference type="Proteomes" id="UP001419268">
    <property type="component" value="Unassembled WGS sequence"/>
</dbReference>
<organism evidence="1 2">
    <name type="scientific">Stephania cephalantha</name>
    <dbReference type="NCBI Taxonomy" id="152367"/>
    <lineage>
        <taxon>Eukaryota</taxon>
        <taxon>Viridiplantae</taxon>
        <taxon>Streptophyta</taxon>
        <taxon>Embryophyta</taxon>
        <taxon>Tracheophyta</taxon>
        <taxon>Spermatophyta</taxon>
        <taxon>Magnoliopsida</taxon>
        <taxon>Ranunculales</taxon>
        <taxon>Menispermaceae</taxon>
        <taxon>Menispermoideae</taxon>
        <taxon>Cissampelideae</taxon>
        <taxon>Stephania</taxon>
    </lineage>
</organism>
<keyword evidence="2" id="KW-1185">Reference proteome</keyword>
<name>A0AAP0JDU1_9MAGN</name>
<accession>A0AAP0JDU1</accession>
<evidence type="ECO:0000313" key="1">
    <source>
        <dbReference type="EMBL" id="KAK9132148.1"/>
    </source>
</evidence>
<dbReference type="AlphaFoldDB" id="A0AAP0JDU1"/>
<comment type="caution">
    <text evidence="1">The sequence shown here is derived from an EMBL/GenBank/DDBJ whole genome shotgun (WGS) entry which is preliminary data.</text>
</comment>
<reference evidence="1 2" key="1">
    <citation type="submission" date="2024-01" db="EMBL/GenBank/DDBJ databases">
        <title>Genome assemblies of Stephania.</title>
        <authorList>
            <person name="Yang L."/>
        </authorList>
    </citation>
    <scope>NUCLEOTIDE SEQUENCE [LARGE SCALE GENOMIC DNA]</scope>
    <source>
        <strain evidence="1">JXDWG</strain>
        <tissue evidence="1">Leaf</tissue>
    </source>
</reference>
<protein>
    <submittedName>
        <fullName evidence="1">Uncharacterized protein</fullName>
    </submittedName>
</protein>
<sequence length="121" mass="13764">MFSKFGRSYKRGGEDEEGVSKLARVLSRPTVCSDGDRVLEGIDGGVLRQECEESAWRARDDLCGYNMEKADKLRIDTLREMVERILTPFQAVEFLVAGKKLHLSLHEWCKSRNHSESSSIN</sequence>
<dbReference type="InterPro" id="IPR051886">
    <property type="entry name" value="Seed_Dev/Stress_Resp_Reg"/>
</dbReference>
<evidence type="ECO:0000313" key="2">
    <source>
        <dbReference type="Proteomes" id="UP001419268"/>
    </source>
</evidence>
<dbReference type="EMBL" id="JBBNAG010000005">
    <property type="protein sequence ID" value="KAK9132148.1"/>
    <property type="molecule type" value="Genomic_DNA"/>
</dbReference>
<proteinExistence type="predicted"/>
<gene>
    <name evidence="1" type="ORF">Scep_011676</name>
</gene>
<dbReference type="PANTHER" id="PTHR46354:SF7">
    <property type="entry name" value="PROTEIN DOG1-LIKE 1"/>
    <property type="match status" value="1"/>
</dbReference>